<name>A0A9D1F972_9FIRM</name>
<reference evidence="6" key="2">
    <citation type="journal article" date="2021" name="PeerJ">
        <title>Extensive microbial diversity within the chicken gut microbiome revealed by metagenomics and culture.</title>
        <authorList>
            <person name="Gilroy R."/>
            <person name="Ravi A."/>
            <person name="Getino M."/>
            <person name="Pursley I."/>
            <person name="Horton D.L."/>
            <person name="Alikhan N.F."/>
            <person name="Baker D."/>
            <person name="Gharbi K."/>
            <person name="Hall N."/>
            <person name="Watson M."/>
            <person name="Adriaenssens E.M."/>
            <person name="Foster-Nyarko E."/>
            <person name="Jarju S."/>
            <person name="Secka A."/>
            <person name="Antonio M."/>
            <person name="Oren A."/>
            <person name="Chaudhuri R.R."/>
            <person name="La Ragione R."/>
            <person name="Hildebrand F."/>
            <person name="Pallen M.J."/>
        </authorList>
    </citation>
    <scope>NUCLEOTIDE SEQUENCE</scope>
    <source>
        <strain evidence="6">ChiBcec16-1751</strain>
    </source>
</reference>
<reference evidence="6" key="1">
    <citation type="submission" date="2020-10" db="EMBL/GenBank/DDBJ databases">
        <authorList>
            <person name="Gilroy R."/>
        </authorList>
    </citation>
    <scope>NUCLEOTIDE SEQUENCE</scope>
    <source>
        <strain evidence="6">ChiBcec16-1751</strain>
    </source>
</reference>
<keyword evidence="1 4" id="KW-0378">Hydrolase</keyword>
<dbReference type="InterPro" id="IPR050301">
    <property type="entry name" value="NTE"/>
</dbReference>
<feature type="domain" description="PNPLA" evidence="5">
    <location>
        <begin position="27"/>
        <end position="192"/>
    </location>
</feature>
<dbReference type="InterPro" id="IPR002641">
    <property type="entry name" value="PNPLA_dom"/>
</dbReference>
<organism evidence="6 7">
    <name type="scientific">Candidatus Avoscillospira avistercoris</name>
    <dbReference type="NCBI Taxonomy" id="2840707"/>
    <lineage>
        <taxon>Bacteria</taxon>
        <taxon>Bacillati</taxon>
        <taxon>Bacillota</taxon>
        <taxon>Clostridia</taxon>
        <taxon>Eubacteriales</taxon>
        <taxon>Oscillospiraceae</taxon>
        <taxon>Oscillospiraceae incertae sedis</taxon>
        <taxon>Candidatus Avoscillospira</taxon>
    </lineage>
</organism>
<dbReference type="AlphaFoldDB" id="A0A9D1F972"/>
<keyword evidence="3 4" id="KW-0443">Lipid metabolism</keyword>
<dbReference type="InterPro" id="IPR045943">
    <property type="entry name" value="DUF6363"/>
</dbReference>
<evidence type="ECO:0000256" key="2">
    <source>
        <dbReference type="ARBA" id="ARBA00022963"/>
    </source>
</evidence>
<protein>
    <submittedName>
        <fullName evidence="6">Patatin family protein</fullName>
    </submittedName>
</protein>
<dbReference type="PANTHER" id="PTHR14226:SF25">
    <property type="entry name" value="PHOSPHOESTERASE"/>
    <property type="match status" value="1"/>
</dbReference>
<proteinExistence type="predicted"/>
<evidence type="ECO:0000259" key="5">
    <source>
        <dbReference type="PROSITE" id="PS51635"/>
    </source>
</evidence>
<dbReference type="EMBL" id="DVJJ01000054">
    <property type="protein sequence ID" value="HIS64425.1"/>
    <property type="molecule type" value="Genomic_DNA"/>
</dbReference>
<keyword evidence="2 4" id="KW-0442">Lipid degradation</keyword>
<dbReference type="InterPro" id="IPR037483">
    <property type="entry name" value="YjjU-like"/>
</dbReference>
<evidence type="ECO:0000313" key="7">
    <source>
        <dbReference type="Proteomes" id="UP000886741"/>
    </source>
</evidence>
<dbReference type="CDD" id="cd07208">
    <property type="entry name" value="Pat_hypo_Ecoli_yjju_like"/>
    <property type="match status" value="1"/>
</dbReference>
<dbReference type="Pfam" id="PF01734">
    <property type="entry name" value="Patatin"/>
    <property type="match status" value="1"/>
</dbReference>
<dbReference type="GO" id="GO:0016042">
    <property type="term" value="P:lipid catabolic process"/>
    <property type="evidence" value="ECO:0007669"/>
    <property type="project" value="UniProtKB-UniRule"/>
</dbReference>
<accession>A0A9D1F972</accession>
<dbReference type="Pfam" id="PF19890">
    <property type="entry name" value="DUF6363"/>
    <property type="match status" value="1"/>
</dbReference>
<evidence type="ECO:0000313" key="6">
    <source>
        <dbReference type="EMBL" id="HIS64425.1"/>
    </source>
</evidence>
<dbReference type="Gene3D" id="3.40.1090.10">
    <property type="entry name" value="Cytosolic phospholipase A2 catalytic domain"/>
    <property type="match status" value="2"/>
</dbReference>
<comment type="caution">
    <text evidence="4">Lacks conserved residue(s) required for the propagation of feature annotation.</text>
</comment>
<dbReference type="SUPFAM" id="SSF52151">
    <property type="entry name" value="FabD/lysophospholipase-like"/>
    <property type="match status" value="1"/>
</dbReference>
<dbReference type="Proteomes" id="UP000886741">
    <property type="component" value="Unassembled WGS sequence"/>
</dbReference>
<feature type="active site" description="Proton acceptor" evidence="4">
    <location>
        <position position="179"/>
    </location>
</feature>
<evidence type="ECO:0000256" key="3">
    <source>
        <dbReference type="ARBA" id="ARBA00023098"/>
    </source>
</evidence>
<feature type="short sequence motif" description="GXSXG" evidence="4">
    <location>
        <begin position="58"/>
        <end position="62"/>
    </location>
</feature>
<dbReference type="InterPro" id="IPR016035">
    <property type="entry name" value="Acyl_Trfase/lysoPLipase"/>
</dbReference>
<dbReference type="GO" id="GO:0016787">
    <property type="term" value="F:hydrolase activity"/>
    <property type="evidence" value="ECO:0007669"/>
    <property type="project" value="UniProtKB-UniRule"/>
</dbReference>
<evidence type="ECO:0000256" key="4">
    <source>
        <dbReference type="PROSITE-ProRule" id="PRU01161"/>
    </source>
</evidence>
<evidence type="ECO:0000256" key="1">
    <source>
        <dbReference type="ARBA" id="ARBA00022801"/>
    </source>
</evidence>
<sequence>MKKLVVYSGADRLPSGRAAGGITEGCMVLEGGAFRGVYTSGVLDALMEAGINLQCTIGVSAGAMNGINYVTGQIGRSARINLRYRRDPRYVGVQAYRGNRGIIGFDFLFGEYDKQDPLSWGALERNGRRFVAVAANCCTGKTEYFERGNCTDLRKAIQASASMPYVSRPVLVDGVPCLDGGCTDKIPFGWALRNGYQKVVVVRTRPDDYRKTIRERSARWAQRVYREYPAFAKALGECDRNYNRQCDMLERLKRQGRVFVISPSEPVTISRLEKDMEKLGRLYHLGYEDARRQLNALRAYLA</sequence>
<feature type="short sequence motif" description="DGA/G" evidence="4">
    <location>
        <begin position="179"/>
        <end position="181"/>
    </location>
</feature>
<gene>
    <name evidence="6" type="ORF">IAA83_03515</name>
</gene>
<feature type="active site" description="Nucleophile" evidence="4">
    <location>
        <position position="60"/>
    </location>
</feature>
<comment type="caution">
    <text evidence="6">The sequence shown here is derived from an EMBL/GenBank/DDBJ whole genome shotgun (WGS) entry which is preliminary data.</text>
</comment>
<dbReference type="PANTHER" id="PTHR14226">
    <property type="entry name" value="NEUROPATHY TARGET ESTERASE/SWISS CHEESE D.MELANOGASTER"/>
    <property type="match status" value="1"/>
</dbReference>
<dbReference type="PROSITE" id="PS51635">
    <property type="entry name" value="PNPLA"/>
    <property type="match status" value="1"/>
</dbReference>